<dbReference type="EMBL" id="ASRH01000002">
    <property type="protein sequence ID" value="EWG07884.1"/>
    <property type="molecule type" value="Genomic_DNA"/>
</dbReference>
<protein>
    <recommendedName>
        <fullName evidence="1">Fluoroacetyl-CoA-specific thioesterase-like domain-containing protein</fullName>
    </recommendedName>
</protein>
<evidence type="ECO:0000259" key="1">
    <source>
        <dbReference type="Pfam" id="PF22636"/>
    </source>
</evidence>
<keyword evidence="3" id="KW-1185">Reference proteome</keyword>
<dbReference type="CDD" id="cd03440">
    <property type="entry name" value="hot_dog"/>
    <property type="match status" value="1"/>
</dbReference>
<dbReference type="AlphaFoldDB" id="W7L835"/>
<dbReference type="SUPFAM" id="SSF54637">
    <property type="entry name" value="Thioesterase/thiol ester dehydrase-isomerase"/>
    <property type="match status" value="1"/>
</dbReference>
<dbReference type="InterPro" id="IPR054485">
    <property type="entry name" value="FlK-like_dom"/>
</dbReference>
<dbReference type="InterPro" id="IPR025540">
    <property type="entry name" value="FlK"/>
</dbReference>
<dbReference type="Gene3D" id="3.10.129.10">
    <property type="entry name" value="Hotdog Thioesterase"/>
    <property type="match status" value="1"/>
</dbReference>
<reference evidence="2 3" key="1">
    <citation type="journal article" date="2014" name="Genome Announc.">
        <title>Draft Genome Sequence of the Sulfolobales Archaeon AZ1, Obtained through Metagenomic Analysis of a Mexican Hot Spring.</title>
        <authorList>
            <person name="Servin-Garciduenas L.E."/>
            <person name="Martinez-Romero E."/>
        </authorList>
    </citation>
    <scope>NUCLEOTIDE SEQUENCE [LARGE SCALE GENOMIC DNA]</scope>
    <source>
        <strain evidence="2">AZ1-illumnia</strain>
    </source>
</reference>
<organism evidence="2 3">
    <name type="scientific">Candidatus Aramenus sulfurataquae</name>
    <dbReference type="NCBI Taxonomy" id="1326980"/>
    <lineage>
        <taxon>Archaea</taxon>
        <taxon>Thermoproteota</taxon>
        <taxon>Thermoprotei</taxon>
        <taxon>Sulfolobales</taxon>
        <taxon>Sulfolobaceae</taxon>
        <taxon>Candidatus Aramenus</taxon>
    </lineage>
</organism>
<dbReference type="Proteomes" id="UP000054284">
    <property type="component" value="Unassembled WGS sequence"/>
</dbReference>
<feature type="domain" description="Fluoroacetyl-CoA-specific thioesterase-like" evidence="1">
    <location>
        <begin position="1"/>
        <end position="83"/>
    </location>
</feature>
<gene>
    <name evidence="2" type="ORF">ASUL_02534</name>
</gene>
<accession>W7L835</accession>
<dbReference type="InterPro" id="IPR029069">
    <property type="entry name" value="HotDog_dom_sf"/>
</dbReference>
<name>W7L835_9CREN</name>
<dbReference type="Pfam" id="PF22636">
    <property type="entry name" value="FlK"/>
    <property type="match status" value="1"/>
</dbReference>
<dbReference type="PANTHER" id="PTHR36934">
    <property type="entry name" value="BLR0278 PROTEIN"/>
    <property type="match status" value="1"/>
</dbReference>
<evidence type="ECO:0000313" key="2">
    <source>
        <dbReference type="EMBL" id="EWG07884.1"/>
    </source>
</evidence>
<sequence>MMIAYMEDVSFNLAKKFIKEGETTVGIHVDVRHLHPAPINSEVKVRSTLVKVEGKRLVFKVEAYWKDVLIGEGIHERYVVNEEEFMRKLAEKMKA</sequence>
<proteinExistence type="predicted"/>
<dbReference type="PANTHER" id="PTHR36934:SF1">
    <property type="entry name" value="THIOESTERASE DOMAIN-CONTAINING PROTEIN"/>
    <property type="match status" value="1"/>
</dbReference>
<dbReference type="PIRSF" id="PIRSF014972">
    <property type="entry name" value="FlK"/>
    <property type="match status" value="1"/>
</dbReference>
<comment type="caution">
    <text evidence="2">The sequence shown here is derived from an EMBL/GenBank/DDBJ whole genome shotgun (WGS) entry which is preliminary data.</text>
</comment>
<evidence type="ECO:0000313" key="3">
    <source>
        <dbReference type="Proteomes" id="UP000054284"/>
    </source>
</evidence>